<evidence type="ECO:0000313" key="4">
    <source>
        <dbReference type="Proteomes" id="UP000225972"/>
    </source>
</evidence>
<protein>
    <recommendedName>
        <fullName evidence="2">DUF4399 domain-containing protein</fullName>
    </recommendedName>
</protein>
<keyword evidence="1" id="KW-0732">Signal</keyword>
<evidence type="ECO:0000313" key="3">
    <source>
        <dbReference type="EMBL" id="SMX26748.1"/>
    </source>
</evidence>
<dbReference type="AlphaFoldDB" id="A0A238J7V4"/>
<feature type="chain" id="PRO_5013257775" description="DUF4399 domain-containing protein" evidence="1">
    <location>
        <begin position="21"/>
        <end position="148"/>
    </location>
</feature>
<feature type="signal peptide" evidence="1">
    <location>
        <begin position="1"/>
        <end position="20"/>
    </location>
</feature>
<accession>A0A238J7V4</accession>
<organism evidence="3 4">
    <name type="scientific">Pelagimonas phthalicica</name>
    <dbReference type="NCBI Taxonomy" id="1037362"/>
    <lineage>
        <taxon>Bacteria</taxon>
        <taxon>Pseudomonadati</taxon>
        <taxon>Pseudomonadota</taxon>
        <taxon>Alphaproteobacteria</taxon>
        <taxon>Rhodobacterales</taxon>
        <taxon>Roseobacteraceae</taxon>
        <taxon>Pelagimonas</taxon>
    </lineage>
</organism>
<dbReference type="OrthoDB" id="531568at2"/>
<dbReference type="Pfam" id="PF14347">
    <property type="entry name" value="DUF4399"/>
    <property type="match status" value="1"/>
</dbReference>
<keyword evidence="4" id="KW-1185">Reference proteome</keyword>
<proteinExistence type="predicted"/>
<gene>
    <name evidence="3" type="ORF">TRP8649_00833</name>
</gene>
<sequence length="148" mass="15340">MILRTALLVSSLFFASPLLAQGGETPAPDGAKVYFANIADGDTVSSPVTILFGLSGMGVAPAGTEKDNTGHHHLLIDRAPFGEGEDGAEELTYGVPADDNHKHFGGGQTEVTIDLAPGTHTLQLVLGDASHVPHTTPVMSEVITITVE</sequence>
<dbReference type="InterPro" id="IPR025512">
    <property type="entry name" value="DUF4399"/>
</dbReference>
<evidence type="ECO:0000256" key="1">
    <source>
        <dbReference type="SAM" id="SignalP"/>
    </source>
</evidence>
<dbReference type="EMBL" id="FXXP01000001">
    <property type="protein sequence ID" value="SMX26748.1"/>
    <property type="molecule type" value="Genomic_DNA"/>
</dbReference>
<reference evidence="4" key="1">
    <citation type="submission" date="2017-05" db="EMBL/GenBank/DDBJ databases">
        <authorList>
            <person name="Rodrigo-Torres L."/>
            <person name="Arahal R. D."/>
            <person name="Lucena T."/>
        </authorList>
    </citation>
    <scope>NUCLEOTIDE SEQUENCE [LARGE SCALE GENOMIC DNA]</scope>
    <source>
        <strain evidence="4">CECT 8649</strain>
    </source>
</reference>
<dbReference type="RefSeq" id="WP_099242800.1">
    <property type="nucleotide sequence ID" value="NZ_FXXP01000001.1"/>
</dbReference>
<dbReference type="Proteomes" id="UP000225972">
    <property type="component" value="Unassembled WGS sequence"/>
</dbReference>
<name>A0A238J7V4_9RHOB</name>
<evidence type="ECO:0000259" key="2">
    <source>
        <dbReference type="Pfam" id="PF14347"/>
    </source>
</evidence>
<feature type="domain" description="DUF4399" evidence="2">
    <location>
        <begin position="51"/>
        <end position="148"/>
    </location>
</feature>